<feature type="binding site" evidence="8">
    <location>
        <position position="86"/>
    </location>
    <ligand>
        <name>GTP</name>
        <dbReference type="ChEBI" id="CHEBI:37565"/>
    </ligand>
</feature>
<evidence type="ECO:0000256" key="2">
    <source>
        <dbReference type="ARBA" id="ARBA00022679"/>
    </source>
</evidence>
<dbReference type="GO" id="GO:0005525">
    <property type="term" value="F:GTP binding"/>
    <property type="evidence" value="ECO:0007669"/>
    <property type="project" value="UniProtKB-UniRule"/>
</dbReference>
<comment type="subcellular location">
    <subcellularLocation>
        <location evidence="8">Cytoplasm</location>
    </subcellularLocation>
</comment>
<evidence type="ECO:0000259" key="9">
    <source>
        <dbReference type="Pfam" id="PF12804"/>
    </source>
</evidence>
<keyword evidence="7 8" id="KW-0501">Molybdenum cofactor biosynthesis</keyword>
<protein>
    <recommendedName>
        <fullName evidence="8">Probable molybdenum cofactor guanylyltransferase</fullName>
        <shortName evidence="8">MoCo guanylyltransferase</shortName>
        <ecNumber evidence="8">2.7.7.77</ecNumber>
    </recommendedName>
    <alternativeName>
        <fullName evidence="8">GTP:molybdopterin guanylyltransferase</fullName>
    </alternativeName>
    <alternativeName>
        <fullName evidence="8">Mo-MPT guanylyltransferase</fullName>
    </alternativeName>
    <alternativeName>
        <fullName evidence="8">Molybdopterin guanylyltransferase</fullName>
    </alternativeName>
    <alternativeName>
        <fullName evidence="8">Molybdopterin-guanine dinucleotide synthase</fullName>
        <shortName evidence="8">MGD synthase</shortName>
    </alternativeName>
</protein>
<dbReference type="RefSeq" id="WP_257452694.1">
    <property type="nucleotide sequence ID" value="NZ_JANIPJ010000035.1"/>
</dbReference>
<evidence type="ECO:0000256" key="5">
    <source>
        <dbReference type="ARBA" id="ARBA00022842"/>
    </source>
</evidence>
<dbReference type="InterPro" id="IPR029044">
    <property type="entry name" value="Nucleotide-diphossugar_trans"/>
</dbReference>
<dbReference type="InterPro" id="IPR013482">
    <property type="entry name" value="Molybde_CF_guanTrfase"/>
</dbReference>
<dbReference type="AlphaFoldDB" id="A0A9X2MVJ6"/>
<comment type="similarity">
    <text evidence="8">Belongs to the MobA family.</text>
</comment>
<feature type="domain" description="MobA-like NTP transferase" evidence="9">
    <location>
        <begin position="12"/>
        <end position="171"/>
    </location>
</feature>
<keyword evidence="3 8" id="KW-0479">Metal-binding</keyword>
<feature type="binding site" evidence="8">
    <location>
        <position position="27"/>
    </location>
    <ligand>
        <name>GTP</name>
        <dbReference type="ChEBI" id="CHEBI:37565"/>
    </ligand>
</feature>
<dbReference type="Gene3D" id="3.90.550.10">
    <property type="entry name" value="Spore Coat Polysaccharide Biosynthesis Protein SpsA, Chain A"/>
    <property type="match status" value="1"/>
</dbReference>
<evidence type="ECO:0000256" key="8">
    <source>
        <dbReference type="HAMAP-Rule" id="MF_00316"/>
    </source>
</evidence>
<comment type="catalytic activity">
    <reaction evidence="8">
        <text>Mo-molybdopterin + GTP + H(+) = Mo-molybdopterin guanine dinucleotide + diphosphate</text>
        <dbReference type="Rhea" id="RHEA:34243"/>
        <dbReference type="ChEBI" id="CHEBI:15378"/>
        <dbReference type="ChEBI" id="CHEBI:33019"/>
        <dbReference type="ChEBI" id="CHEBI:37565"/>
        <dbReference type="ChEBI" id="CHEBI:71302"/>
        <dbReference type="ChEBI" id="CHEBI:71310"/>
        <dbReference type="EC" id="2.7.7.77"/>
    </reaction>
</comment>
<dbReference type="PANTHER" id="PTHR19136">
    <property type="entry name" value="MOLYBDENUM COFACTOR GUANYLYLTRANSFERASE"/>
    <property type="match status" value="1"/>
</dbReference>
<comment type="function">
    <text evidence="8">Transfers a GMP moiety from GTP to Mo-molybdopterin (Mo-MPT) cofactor (Moco or molybdenum cofactor) to form Mo-molybdopterin guanine dinucleotide (Mo-MGD) cofactor.</text>
</comment>
<evidence type="ECO:0000256" key="7">
    <source>
        <dbReference type="ARBA" id="ARBA00023150"/>
    </source>
</evidence>
<comment type="caution">
    <text evidence="10">The sequence shown here is derived from an EMBL/GenBank/DDBJ whole genome shotgun (WGS) entry which is preliminary data.</text>
</comment>
<dbReference type="InterPro" id="IPR025877">
    <property type="entry name" value="MobA-like_NTP_Trfase"/>
</dbReference>
<dbReference type="PANTHER" id="PTHR19136:SF81">
    <property type="entry name" value="MOLYBDENUM COFACTOR GUANYLYLTRANSFERASE"/>
    <property type="match status" value="1"/>
</dbReference>
<comment type="caution">
    <text evidence="8">Lacks conserved residue(s) required for the propagation of feature annotation.</text>
</comment>
<organism evidence="10 11">
    <name type="scientific">Paenibacillus soyae</name>
    <dbReference type="NCBI Taxonomy" id="2969249"/>
    <lineage>
        <taxon>Bacteria</taxon>
        <taxon>Bacillati</taxon>
        <taxon>Bacillota</taxon>
        <taxon>Bacilli</taxon>
        <taxon>Bacillales</taxon>
        <taxon>Paenibacillaceae</taxon>
        <taxon>Paenibacillus</taxon>
    </lineage>
</organism>
<evidence type="ECO:0000256" key="3">
    <source>
        <dbReference type="ARBA" id="ARBA00022723"/>
    </source>
</evidence>
<feature type="binding site" evidence="8">
    <location>
        <begin position="15"/>
        <end position="17"/>
    </location>
    <ligand>
        <name>GTP</name>
        <dbReference type="ChEBI" id="CHEBI:37565"/>
    </ligand>
</feature>
<keyword evidence="1 8" id="KW-0963">Cytoplasm</keyword>
<dbReference type="GO" id="GO:0046872">
    <property type="term" value="F:metal ion binding"/>
    <property type="evidence" value="ECO:0007669"/>
    <property type="project" value="UniProtKB-KW"/>
</dbReference>
<dbReference type="HAMAP" id="MF_00316">
    <property type="entry name" value="MobA"/>
    <property type="match status" value="1"/>
</dbReference>
<gene>
    <name evidence="8" type="primary">mobA</name>
    <name evidence="10" type="ORF">NQZ67_28560</name>
</gene>
<dbReference type="CDD" id="cd02503">
    <property type="entry name" value="MobA"/>
    <property type="match status" value="1"/>
</dbReference>
<proteinExistence type="inferred from homology"/>
<accession>A0A9X2MVJ6</accession>
<evidence type="ECO:0000313" key="10">
    <source>
        <dbReference type="EMBL" id="MCR2807836.1"/>
    </source>
</evidence>
<keyword evidence="11" id="KW-1185">Reference proteome</keyword>
<sequence>MKTEGRHRPLHGLILAGGRSSRMGMDKALLPIDGMPLLERLVLQMLALTDSVTIAAGTEERASIYREALSGCREELAAGKVRFVADAYPGGNGPLAGLHAGLSAIPRGYAFVMACDMPAVSGVLLEQLLEAIDGGRAEADVVHAAGQPFHALYHTRVAGAVAEALENRDYRVMGLLGRLKTTVVPLAAGSGTESDGAGIAEAEEGLRNLNTPEDYRNYLNNLIHHQRMRRDET</sequence>
<evidence type="ECO:0000256" key="4">
    <source>
        <dbReference type="ARBA" id="ARBA00022741"/>
    </source>
</evidence>
<evidence type="ECO:0000256" key="6">
    <source>
        <dbReference type="ARBA" id="ARBA00023134"/>
    </source>
</evidence>
<dbReference type="GO" id="GO:0006777">
    <property type="term" value="P:Mo-molybdopterin cofactor biosynthetic process"/>
    <property type="evidence" value="ECO:0007669"/>
    <property type="project" value="UniProtKB-KW"/>
</dbReference>
<keyword evidence="6 8" id="KW-0342">GTP-binding</keyword>
<dbReference type="Pfam" id="PF12804">
    <property type="entry name" value="NTP_transf_3"/>
    <property type="match status" value="1"/>
</dbReference>
<feature type="binding site" evidence="8">
    <location>
        <position position="116"/>
    </location>
    <ligand>
        <name>Mg(2+)</name>
        <dbReference type="ChEBI" id="CHEBI:18420"/>
    </ligand>
</feature>
<dbReference type="EC" id="2.7.7.77" evidence="8"/>
<evidence type="ECO:0000313" key="11">
    <source>
        <dbReference type="Proteomes" id="UP001141950"/>
    </source>
</evidence>
<dbReference type="GO" id="GO:0061603">
    <property type="term" value="F:molybdenum cofactor guanylyltransferase activity"/>
    <property type="evidence" value="ECO:0007669"/>
    <property type="project" value="UniProtKB-EC"/>
</dbReference>
<keyword evidence="5 8" id="KW-0460">Magnesium</keyword>
<dbReference type="Proteomes" id="UP001141950">
    <property type="component" value="Unassembled WGS sequence"/>
</dbReference>
<name>A0A9X2MVJ6_9BACL</name>
<dbReference type="SUPFAM" id="SSF53448">
    <property type="entry name" value="Nucleotide-diphospho-sugar transferases"/>
    <property type="match status" value="1"/>
</dbReference>
<feature type="binding site" evidence="8">
    <location>
        <position position="116"/>
    </location>
    <ligand>
        <name>GTP</name>
        <dbReference type="ChEBI" id="CHEBI:37565"/>
    </ligand>
</feature>
<dbReference type="EMBL" id="JANIPJ010000035">
    <property type="protein sequence ID" value="MCR2807836.1"/>
    <property type="molecule type" value="Genomic_DNA"/>
</dbReference>
<keyword evidence="2 8" id="KW-0808">Transferase</keyword>
<keyword evidence="4 8" id="KW-0547">Nucleotide-binding</keyword>
<keyword evidence="10" id="KW-0548">Nucleotidyltransferase</keyword>
<reference evidence="10" key="1">
    <citation type="submission" date="2022-08" db="EMBL/GenBank/DDBJ databases">
        <title>The genomic sequence of strain Paenibacillus sp. SCIV0701.</title>
        <authorList>
            <person name="Zhao H."/>
        </authorList>
    </citation>
    <scope>NUCLEOTIDE SEQUENCE</scope>
    <source>
        <strain evidence="10">SCIV0701</strain>
    </source>
</reference>
<evidence type="ECO:0000256" key="1">
    <source>
        <dbReference type="ARBA" id="ARBA00022490"/>
    </source>
</evidence>
<comment type="cofactor">
    <cofactor evidence="8">
        <name>Mg(2+)</name>
        <dbReference type="ChEBI" id="CHEBI:18420"/>
    </cofactor>
</comment>
<comment type="domain">
    <text evidence="8">The N-terminal domain determines nucleotide recognition and specific binding, while the C-terminal domain determines the specific binding to the target protein.</text>
</comment>
<dbReference type="GO" id="GO:0005737">
    <property type="term" value="C:cytoplasm"/>
    <property type="evidence" value="ECO:0007669"/>
    <property type="project" value="UniProtKB-SubCell"/>
</dbReference>